<reference evidence="2" key="1">
    <citation type="journal article" date="2022" name="bioRxiv">
        <title>Sequencing and chromosome-scale assembly of the giantPleurodeles waltlgenome.</title>
        <authorList>
            <person name="Brown T."/>
            <person name="Elewa A."/>
            <person name="Iarovenko S."/>
            <person name="Subramanian E."/>
            <person name="Araus A.J."/>
            <person name="Petzold A."/>
            <person name="Susuki M."/>
            <person name="Suzuki K.-i.T."/>
            <person name="Hayashi T."/>
            <person name="Toyoda A."/>
            <person name="Oliveira C."/>
            <person name="Osipova E."/>
            <person name="Leigh N.D."/>
            <person name="Simon A."/>
            <person name="Yun M.H."/>
        </authorList>
    </citation>
    <scope>NUCLEOTIDE SEQUENCE</scope>
    <source>
        <strain evidence="2">20211129_DDA</strain>
        <tissue evidence="2">Liver</tissue>
    </source>
</reference>
<name>A0AAV7V7K3_PLEWA</name>
<evidence type="ECO:0000313" key="2">
    <source>
        <dbReference type="EMBL" id="KAJ1197248.1"/>
    </source>
</evidence>
<comment type="caution">
    <text evidence="2">The sequence shown here is derived from an EMBL/GenBank/DDBJ whole genome shotgun (WGS) entry which is preliminary data.</text>
</comment>
<evidence type="ECO:0000313" key="3">
    <source>
        <dbReference type="Proteomes" id="UP001066276"/>
    </source>
</evidence>
<dbReference type="Proteomes" id="UP001066276">
    <property type="component" value="Chromosome 2_1"/>
</dbReference>
<feature type="region of interest" description="Disordered" evidence="1">
    <location>
        <begin position="44"/>
        <end position="136"/>
    </location>
</feature>
<sequence>MLDAKGLGHSDFNFARAEAEERTCSPGETNVTAGLCVESGLKTSERPTDALKPKDAVPLRRRVGPQGKERGLTDRQRASERRIFEEGAQVMESGRKGGRRAPGDALAKTEVRRKARMKHERKPQIKEKARNGRNNR</sequence>
<gene>
    <name evidence="2" type="ORF">NDU88_001110</name>
</gene>
<dbReference type="AlphaFoldDB" id="A0AAV7V7K3"/>
<evidence type="ECO:0000256" key="1">
    <source>
        <dbReference type="SAM" id="MobiDB-lite"/>
    </source>
</evidence>
<keyword evidence="3" id="KW-1185">Reference proteome</keyword>
<proteinExistence type="predicted"/>
<dbReference type="EMBL" id="JANPWB010000003">
    <property type="protein sequence ID" value="KAJ1197248.1"/>
    <property type="molecule type" value="Genomic_DNA"/>
</dbReference>
<feature type="compositionally biased region" description="Basic and acidic residues" evidence="1">
    <location>
        <begin position="67"/>
        <end position="85"/>
    </location>
</feature>
<accession>A0AAV7V7K3</accession>
<protein>
    <submittedName>
        <fullName evidence="2">Uncharacterized protein</fullName>
    </submittedName>
</protein>
<organism evidence="2 3">
    <name type="scientific">Pleurodeles waltl</name>
    <name type="common">Iberian ribbed newt</name>
    <dbReference type="NCBI Taxonomy" id="8319"/>
    <lineage>
        <taxon>Eukaryota</taxon>
        <taxon>Metazoa</taxon>
        <taxon>Chordata</taxon>
        <taxon>Craniata</taxon>
        <taxon>Vertebrata</taxon>
        <taxon>Euteleostomi</taxon>
        <taxon>Amphibia</taxon>
        <taxon>Batrachia</taxon>
        <taxon>Caudata</taxon>
        <taxon>Salamandroidea</taxon>
        <taxon>Salamandridae</taxon>
        <taxon>Pleurodelinae</taxon>
        <taxon>Pleurodeles</taxon>
    </lineage>
</organism>
<feature type="compositionally biased region" description="Basic and acidic residues" evidence="1">
    <location>
        <begin position="44"/>
        <end position="58"/>
    </location>
</feature>